<reference evidence="2" key="1">
    <citation type="journal article" date="2019" name="Int. J. Syst. Evol. Microbiol.">
        <title>The Global Catalogue of Microorganisms (GCM) 10K type strain sequencing project: providing services to taxonomists for standard genome sequencing and annotation.</title>
        <authorList>
            <consortium name="The Broad Institute Genomics Platform"/>
            <consortium name="The Broad Institute Genome Sequencing Center for Infectious Disease"/>
            <person name="Wu L."/>
            <person name="Ma J."/>
        </authorList>
    </citation>
    <scope>NUCLEOTIDE SEQUENCE [LARGE SCALE GENOMIC DNA]</scope>
    <source>
        <strain evidence="2">CGMCC 1.15341</strain>
    </source>
</reference>
<comment type="caution">
    <text evidence="1">The sequence shown here is derived from an EMBL/GenBank/DDBJ whole genome shotgun (WGS) entry which is preliminary data.</text>
</comment>
<evidence type="ECO:0000313" key="1">
    <source>
        <dbReference type="EMBL" id="GGB95090.1"/>
    </source>
</evidence>
<protein>
    <recommendedName>
        <fullName evidence="3">Broad specificity phosphatase PhoE</fullName>
    </recommendedName>
</protein>
<evidence type="ECO:0000313" key="2">
    <source>
        <dbReference type="Proteomes" id="UP000629025"/>
    </source>
</evidence>
<evidence type="ECO:0008006" key="3">
    <source>
        <dbReference type="Google" id="ProtNLM"/>
    </source>
</evidence>
<organism evidence="1 2">
    <name type="scientific">Marinobacterium zhoushanense</name>
    <dbReference type="NCBI Taxonomy" id="1679163"/>
    <lineage>
        <taxon>Bacteria</taxon>
        <taxon>Pseudomonadati</taxon>
        <taxon>Pseudomonadota</taxon>
        <taxon>Gammaproteobacteria</taxon>
        <taxon>Oceanospirillales</taxon>
        <taxon>Oceanospirillaceae</taxon>
        <taxon>Marinobacterium</taxon>
    </lineage>
</organism>
<dbReference type="InterPro" id="IPR011330">
    <property type="entry name" value="Glyco_hydro/deAcase_b/a-brl"/>
</dbReference>
<sequence>MNPLLTVLQHGYSHENHAPVGERKCELGLDRPLSEIRAELELGQGILTQMFTERFCPVLVPPWNRLCVELVELLPRAGFIGLSTLGPRGGSALGLEQVNVHVDLINWRAGRRFVGEQQALAQLVTHLRMRREAKADPREATGIMTHHLVHDEQVWAFLARLFEISREQGALWCPAASLFSAGTD</sequence>
<accession>A0ABQ1KCY7</accession>
<dbReference type="SUPFAM" id="SSF88713">
    <property type="entry name" value="Glycoside hydrolase/deacetylase"/>
    <property type="match status" value="1"/>
</dbReference>
<dbReference type="Proteomes" id="UP000629025">
    <property type="component" value="Unassembled WGS sequence"/>
</dbReference>
<dbReference type="Gene3D" id="3.20.20.370">
    <property type="entry name" value="Glycoside hydrolase/deacetylase"/>
    <property type="match status" value="1"/>
</dbReference>
<gene>
    <name evidence="1" type="ORF">GCM10011352_21490</name>
</gene>
<proteinExistence type="predicted"/>
<dbReference type="EMBL" id="BMIJ01000004">
    <property type="protein sequence ID" value="GGB95090.1"/>
    <property type="molecule type" value="Genomic_DNA"/>
</dbReference>
<keyword evidence="2" id="KW-1185">Reference proteome</keyword>
<name>A0ABQ1KCY7_9GAMM</name>